<dbReference type="Proteomes" id="UP000887540">
    <property type="component" value="Unplaced"/>
</dbReference>
<name>A0A914BY37_9BILA</name>
<protein>
    <submittedName>
        <fullName evidence="3">Uncharacterized protein</fullName>
    </submittedName>
</protein>
<evidence type="ECO:0000313" key="3">
    <source>
        <dbReference type="WBParaSite" id="ACRNAN_Path_1248.g4863.t1"/>
    </source>
</evidence>
<proteinExistence type="predicted"/>
<feature type="compositionally biased region" description="Polar residues" evidence="1">
    <location>
        <begin position="81"/>
        <end position="95"/>
    </location>
</feature>
<dbReference type="AlphaFoldDB" id="A0A914BY37"/>
<keyword evidence="2" id="KW-1185">Reference proteome</keyword>
<sequence>MSNYQSPYIPEDNAQPTNADHFVRRSVRMSTPVHRYDPVVTPGRSKTPGRQSATTPSRQYSSVSTENGRKATPNQKRARNGGTTPVANTSFTRSTPNREHQLPSNSTAEVNTTQFHLADPQMVNDDMESAGIEIYSHMIKLRKWNDSLDQYMTVARELEPNDYNQAAHREKTQKELRDRINKFLHDYRHYDIK</sequence>
<feature type="region of interest" description="Disordered" evidence="1">
    <location>
        <begin position="1"/>
        <end position="110"/>
    </location>
</feature>
<evidence type="ECO:0000313" key="2">
    <source>
        <dbReference type="Proteomes" id="UP000887540"/>
    </source>
</evidence>
<accession>A0A914BY37</accession>
<dbReference type="WBParaSite" id="ACRNAN_Path_1248.g4863.t1">
    <property type="protein sequence ID" value="ACRNAN_Path_1248.g4863.t1"/>
    <property type="gene ID" value="ACRNAN_Path_1248.g4863"/>
</dbReference>
<feature type="compositionally biased region" description="Polar residues" evidence="1">
    <location>
        <begin position="48"/>
        <end position="66"/>
    </location>
</feature>
<organism evidence="2 3">
    <name type="scientific">Acrobeloides nanus</name>
    <dbReference type="NCBI Taxonomy" id="290746"/>
    <lineage>
        <taxon>Eukaryota</taxon>
        <taxon>Metazoa</taxon>
        <taxon>Ecdysozoa</taxon>
        <taxon>Nematoda</taxon>
        <taxon>Chromadorea</taxon>
        <taxon>Rhabditida</taxon>
        <taxon>Tylenchina</taxon>
        <taxon>Cephalobomorpha</taxon>
        <taxon>Cephaloboidea</taxon>
        <taxon>Cephalobidae</taxon>
        <taxon>Acrobeloides</taxon>
    </lineage>
</organism>
<reference evidence="3" key="1">
    <citation type="submission" date="2022-11" db="UniProtKB">
        <authorList>
            <consortium name="WormBaseParasite"/>
        </authorList>
    </citation>
    <scope>IDENTIFICATION</scope>
</reference>
<evidence type="ECO:0000256" key="1">
    <source>
        <dbReference type="SAM" id="MobiDB-lite"/>
    </source>
</evidence>